<accession>A0A158R5T1</accession>
<organism evidence="7 8">
    <name type="scientific">Syphacia muris</name>
    <dbReference type="NCBI Taxonomy" id="451379"/>
    <lineage>
        <taxon>Eukaryota</taxon>
        <taxon>Metazoa</taxon>
        <taxon>Ecdysozoa</taxon>
        <taxon>Nematoda</taxon>
        <taxon>Chromadorea</taxon>
        <taxon>Rhabditida</taxon>
        <taxon>Spirurina</taxon>
        <taxon>Oxyuridomorpha</taxon>
        <taxon>Oxyuroidea</taxon>
        <taxon>Oxyuridae</taxon>
        <taxon>Syphacia</taxon>
    </lineage>
</organism>
<feature type="domain" description="S1 motif" evidence="6">
    <location>
        <begin position="433"/>
        <end position="502"/>
    </location>
</feature>
<keyword evidence="3" id="KW-0597">Phosphoprotein</keyword>
<dbReference type="SUPFAM" id="SSF50249">
    <property type="entry name" value="Nucleic acid-binding proteins"/>
    <property type="match status" value="4"/>
</dbReference>
<protein>
    <submittedName>
        <fullName evidence="8">S1 motif domain-containing protein</fullName>
    </submittedName>
</protein>
<evidence type="ECO:0000256" key="5">
    <source>
        <dbReference type="ARBA" id="ARBA00023242"/>
    </source>
</evidence>
<keyword evidence="4" id="KW-0677">Repeat</keyword>
<keyword evidence="2" id="KW-0698">rRNA processing</keyword>
<feature type="domain" description="S1 motif" evidence="6">
    <location>
        <begin position="522"/>
        <end position="586"/>
    </location>
</feature>
<dbReference type="FunFam" id="2.40.50.140:FF:000103">
    <property type="entry name" value="protein RRP5 homolog"/>
    <property type="match status" value="1"/>
</dbReference>
<reference evidence="8" key="1">
    <citation type="submission" date="2016-04" db="UniProtKB">
        <authorList>
            <consortium name="WormBaseParasite"/>
        </authorList>
    </citation>
    <scope>IDENTIFICATION</scope>
</reference>
<dbReference type="SMART" id="SM00386">
    <property type="entry name" value="HAT"/>
    <property type="match status" value="5"/>
</dbReference>
<dbReference type="InterPro" id="IPR008847">
    <property type="entry name" value="Suf"/>
</dbReference>
<dbReference type="Pfam" id="PF23459">
    <property type="entry name" value="S1_RRP5"/>
    <property type="match status" value="1"/>
</dbReference>
<keyword evidence="7" id="KW-1185">Reference proteome</keyword>
<dbReference type="InterPro" id="IPR011990">
    <property type="entry name" value="TPR-like_helical_dom_sf"/>
</dbReference>
<dbReference type="SUPFAM" id="SSF48452">
    <property type="entry name" value="TPR-like"/>
    <property type="match status" value="2"/>
</dbReference>
<dbReference type="PANTHER" id="PTHR23270:SF10">
    <property type="entry name" value="PROTEIN RRP5 HOMOLOG"/>
    <property type="match status" value="1"/>
</dbReference>
<dbReference type="InterPro" id="IPR045209">
    <property type="entry name" value="Rrp5"/>
</dbReference>
<comment type="subcellular location">
    <subcellularLocation>
        <location evidence="1">Nucleus</location>
        <location evidence="1">Nucleolus</location>
    </subcellularLocation>
</comment>
<dbReference type="GO" id="GO:0006364">
    <property type="term" value="P:rRNA processing"/>
    <property type="evidence" value="ECO:0007669"/>
    <property type="project" value="UniProtKB-KW"/>
</dbReference>
<proteinExistence type="predicted"/>
<evidence type="ECO:0000313" key="7">
    <source>
        <dbReference type="Proteomes" id="UP000046393"/>
    </source>
</evidence>
<dbReference type="Proteomes" id="UP000046393">
    <property type="component" value="Unplaced"/>
</dbReference>
<evidence type="ECO:0000256" key="1">
    <source>
        <dbReference type="ARBA" id="ARBA00004604"/>
    </source>
</evidence>
<dbReference type="FunFam" id="1.25.40.10:FF:000065">
    <property type="entry name" value="Programmed cell death 11"/>
    <property type="match status" value="1"/>
</dbReference>
<feature type="domain" description="S1 motif" evidence="6">
    <location>
        <begin position="947"/>
        <end position="1011"/>
    </location>
</feature>
<evidence type="ECO:0000256" key="3">
    <source>
        <dbReference type="ARBA" id="ARBA00022553"/>
    </source>
</evidence>
<dbReference type="Gene3D" id="2.40.50.140">
    <property type="entry name" value="Nucleic acid-binding proteins"/>
    <property type="match status" value="3"/>
</dbReference>
<name>A0A158R5T1_9BILA</name>
<feature type="domain" description="S1 motif" evidence="6">
    <location>
        <begin position="68"/>
        <end position="145"/>
    </location>
</feature>
<dbReference type="InterPro" id="IPR057302">
    <property type="entry name" value="Rrp5_S1"/>
</dbReference>
<keyword evidence="5" id="KW-0539">Nucleus</keyword>
<dbReference type="PANTHER" id="PTHR23270">
    <property type="entry name" value="PROGRAMMED CELL DEATH PROTEIN 11 PRE-RRNA PROCESSING PROTEIN RRP5"/>
    <property type="match status" value="1"/>
</dbReference>
<dbReference type="InterPro" id="IPR012340">
    <property type="entry name" value="NA-bd_OB-fold"/>
</dbReference>
<dbReference type="InterPro" id="IPR003029">
    <property type="entry name" value="S1_domain"/>
</dbReference>
<dbReference type="Pfam" id="PF05843">
    <property type="entry name" value="Suf"/>
    <property type="match status" value="1"/>
</dbReference>
<dbReference type="Gene3D" id="1.25.40.10">
    <property type="entry name" value="Tetratricopeptide repeat domain"/>
    <property type="match status" value="2"/>
</dbReference>
<dbReference type="InterPro" id="IPR003107">
    <property type="entry name" value="HAT"/>
</dbReference>
<dbReference type="GO" id="GO:0003723">
    <property type="term" value="F:RNA binding"/>
    <property type="evidence" value="ECO:0007669"/>
    <property type="project" value="TreeGrafter"/>
</dbReference>
<evidence type="ECO:0000259" key="6">
    <source>
        <dbReference type="PROSITE" id="PS50126"/>
    </source>
</evidence>
<dbReference type="PROSITE" id="PS50126">
    <property type="entry name" value="S1"/>
    <property type="match status" value="5"/>
</dbReference>
<dbReference type="GO" id="GO:0032040">
    <property type="term" value="C:small-subunit processome"/>
    <property type="evidence" value="ECO:0007669"/>
    <property type="project" value="TreeGrafter"/>
</dbReference>
<evidence type="ECO:0000313" key="8">
    <source>
        <dbReference type="WBParaSite" id="SMUV_0000804901-mRNA-1"/>
    </source>
</evidence>
<evidence type="ECO:0000256" key="2">
    <source>
        <dbReference type="ARBA" id="ARBA00022552"/>
    </source>
</evidence>
<dbReference type="STRING" id="451379.A0A158R5T1"/>
<dbReference type="SMART" id="SM00316">
    <property type="entry name" value="S1"/>
    <property type="match status" value="6"/>
</dbReference>
<dbReference type="WBParaSite" id="SMUV_0000804901-mRNA-1">
    <property type="protein sequence ID" value="SMUV_0000804901-mRNA-1"/>
    <property type="gene ID" value="SMUV_0000804901"/>
</dbReference>
<feature type="domain" description="S1 motif" evidence="6">
    <location>
        <begin position="171"/>
        <end position="241"/>
    </location>
</feature>
<dbReference type="Pfam" id="PF00575">
    <property type="entry name" value="S1"/>
    <property type="match status" value="1"/>
</dbReference>
<sequence length="1421" mass="159485">MVVAEVDFPRGGAEEYQKALKKPTKRHNVDANTHVLRKKRNLTDDVGDSNEFENVWKRTMTNEFLTEGLLGLGIVREIYDLEIMLETADGTMVLLPGSNISEKLFKAVKDTSVTLHDLFSVGQMIAFKVVGSSATSKYKKKLTVREKQSVIVSCNPSVVNSHLGATNIFEGLVLNGCVNSVEEKGAIIDLGFSSVKKGFLPFTELPKGTEQANLVPGKVMLLRINGNSDLKKGRVIALSGIVEAGTLAETAVKKLNKNMLMPGTLIYGTPIPSFEQRLNLGNDVISYISDNHLPMGFRRDWKKVSKRILCIVTFCQQNSNVLTLSAIPDVVAVSNINQRTNFANLQVGDLVACIAVSTTKNGSVIFKFAKDKGNITFIGLGRKKYLEPGEYKIGEEYSARVVGYKYFQRRLLVATKRKILSQKFIGVQDALPGQKVNGVVESVKSGGVYVKIYNSIYGFIPTVHLADKLLHKPEKHFKSKQILKCKVLYTDKERQRLILTCRPSFLNDQGKPLASFSTELVDTTALGVISSIRESGAFIVSFYGNIAGYLPKKEASLVSEPRVGASIRVKVLKVEPELERMLLAAVNVPTRTDLESESREAIKNQHFNEEQSTSHSNDRKDVIFGSKAKVKTFAICNAKVKGLWTRGARSDCAIELELPGGTIGRLHGSELDEASLSASPFPVKKFVDDNKDRMILVKIIGFSKVREKVKDTPKLSKAVKIKPTKFVQMITKVHRVAECTVSTTKMNNTRKKMKLLGYKTSYSQGEYIPVFVCGETRNGVIQVEASPIWKGLIEKQNLCQKDLKINETDKNSSLVDFCTEPGQLLEARVVGIYDFSKNRSKRKKNKTLKLTVTEIPEALHKGDRVVGSVVRKTSFPSSVIFKLVNGQRALLTPTGVTGFYGNSLNRLHSFTANEVAKQRKRYKGQGLELRKKNYSKLFCDADDIKVGMLVKGFVTNIINDAIFIEIGPGIFGSFSRKSLQLDTGEKFSLDQLVEVKILNVSDSEHISVGYVRAVTKASEEAPQSRKRTLSNISNVSFEAPLKKSELAGFGHDLKSDSSTRFVDAEIKDPGFDWSLKGFTPADFAAVGKINKGLSDAYKLLENNETKSIASNQEDLKVVTDKENREMIPLTQQQIDILKEKELIDRENALLQIYENPTSKNHFDMLVTGNPNSSELWIQYMAFFLGKKDVQGAREIAERALKVISFREEDEIFNVWTAYLNLECIYGTAESLKVVFERAIKNVDSLKMFKQMFKIYQKAGKVEENDELLEVMLKRFRHDDLEIWALYGQHLMSTGRAEKARELLKKALKSLELKNHVSILSRFGQMEFKFGDSEQGKTIFESVLSSYPKRTDVWAVYIDMTSKKGTVDETRKLYERVTSLKLSSYKMRQFFKRWMNFEEKNGTEETQKMVPVYLLFSFINLK</sequence>
<evidence type="ECO:0000256" key="4">
    <source>
        <dbReference type="ARBA" id="ARBA00022737"/>
    </source>
</evidence>